<dbReference type="PANTHER" id="PTHR30033:SF1">
    <property type="entry name" value="FLAGELLAR HOOK-ASSOCIATED PROTEIN 1"/>
    <property type="match status" value="1"/>
</dbReference>
<keyword evidence="10" id="KW-0969">Cilium</keyword>
<proteinExistence type="inferred from homology"/>
<keyword evidence="10" id="KW-0282">Flagellum</keyword>
<accession>A0ABU4VQP1</accession>
<sequence length="464" mass="47419">MPISSFTGLETARRGLLAQQRAIEVSGHNIANQATPGYTRQRAELTAAPALSLVLGAGSAPVAQLGTGANLTGIGRIRDQFADVQYRAQVTRLGDVSTRGELLGQAETAFAEPGANGLSAAIDKVWRAWSDLANDPTSLPARQVVLDATRTVADAYAQLDSQLAAVQQHAGEEYAALTAEGGPIHLAAKELADLNDAIGAAYARGDDPNDLLDRRDLVLDQLAEYGQVQVQQTLDGGGQPVKGKIDVLLGSDPTPIVSGGASREPWALAFAASGPGTGKLGALAGIASAGGSVDQYRQALASSAQALASSINALHQGAGGPAILVSATGPITPGVARRPLDVDAAIDPAQGGSLSAFVAGSAPGLNDVATKIGALAGSAGPQQYQALVGKIGGDVAAVTREESTVRALTTALADRRDAVSGVSLDEEMADLIRFQRGYQASARMLSTVDEMLDQLINRTGRVGL</sequence>
<gene>
    <name evidence="10" type="primary">flgK</name>
    <name evidence="10" type="ORF">SK069_16490</name>
</gene>
<dbReference type="SUPFAM" id="SSF64518">
    <property type="entry name" value="Phase 1 flagellin"/>
    <property type="match status" value="1"/>
</dbReference>
<feature type="domain" description="Flagellar basal body rod protein N-terminal" evidence="7">
    <location>
        <begin position="9"/>
        <end position="39"/>
    </location>
</feature>
<comment type="caution">
    <text evidence="10">The sequence shown here is derived from an EMBL/GenBank/DDBJ whole genome shotgun (WGS) entry which is preliminary data.</text>
</comment>
<evidence type="ECO:0000256" key="4">
    <source>
        <dbReference type="ARBA" id="ARBA00016244"/>
    </source>
</evidence>
<keyword evidence="5" id="KW-0964">Secreted</keyword>
<reference evidence="10 11" key="1">
    <citation type="submission" date="2023-11" db="EMBL/GenBank/DDBJ databases">
        <authorList>
            <person name="Xu M."/>
            <person name="Jiang T."/>
        </authorList>
    </citation>
    <scope>NUCLEOTIDE SEQUENCE [LARGE SCALE GENOMIC DNA]</scope>
    <source>
        <strain evidence="10 11">SD</strain>
    </source>
</reference>
<dbReference type="RefSeq" id="WP_319955348.1">
    <property type="nucleotide sequence ID" value="NZ_JAXAVX010000011.1"/>
</dbReference>
<evidence type="ECO:0000256" key="6">
    <source>
        <dbReference type="ARBA" id="ARBA00023143"/>
    </source>
</evidence>
<evidence type="ECO:0000256" key="2">
    <source>
        <dbReference type="ARBA" id="ARBA00004613"/>
    </source>
</evidence>
<dbReference type="Pfam" id="PF00460">
    <property type="entry name" value="Flg_bb_rod"/>
    <property type="match status" value="1"/>
</dbReference>
<comment type="similarity">
    <text evidence="3">Belongs to the flagella basal body rod proteins family.</text>
</comment>
<evidence type="ECO:0000256" key="3">
    <source>
        <dbReference type="ARBA" id="ARBA00009677"/>
    </source>
</evidence>
<dbReference type="NCBIfam" id="TIGR02492">
    <property type="entry name" value="flgK_ends"/>
    <property type="match status" value="1"/>
</dbReference>
<feature type="domain" description="Flagellar basal-body/hook protein C-terminal" evidence="8">
    <location>
        <begin position="420"/>
        <end position="457"/>
    </location>
</feature>
<dbReference type="Pfam" id="PF06429">
    <property type="entry name" value="Flg_bbr_C"/>
    <property type="match status" value="1"/>
</dbReference>
<dbReference type="InterPro" id="IPR002371">
    <property type="entry name" value="FlgK"/>
</dbReference>
<dbReference type="InterPro" id="IPR053927">
    <property type="entry name" value="FlgK_helical"/>
</dbReference>
<dbReference type="EMBL" id="JAXAVX010000011">
    <property type="protein sequence ID" value="MDX8153198.1"/>
    <property type="molecule type" value="Genomic_DNA"/>
</dbReference>
<keyword evidence="10" id="KW-0966">Cell projection</keyword>
<evidence type="ECO:0000313" key="10">
    <source>
        <dbReference type="EMBL" id="MDX8153198.1"/>
    </source>
</evidence>
<feature type="domain" description="Flagellar hook-associated protein FlgK helical" evidence="9">
    <location>
        <begin position="104"/>
        <end position="316"/>
    </location>
</feature>
<evidence type="ECO:0000256" key="1">
    <source>
        <dbReference type="ARBA" id="ARBA00004365"/>
    </source>
</evidence>
<dbReference type="InterPro" id="IPR001444">
    <property type="entry name" value="Flag_bb_rod_N"/>
</dbReference>
<evidence type="ECO:0000256" key="5">
    <source>
        <dbReference type="ARBA" id="ARBA00022525"/>
    </source>
</evidence>
<evidence type="ECO:0000259" key="8">
    <source>
        <dbReference type="Pfam" id="PF06429"/>
    </source>
</evidence>
<evidence type="ECO:0000313" key="11">
    <source>
        <dbReference type="Proteomes" id="UP001277761"/>
    </source>
</evidence>
<name>A0ABU4VQP1_9ACTN</name>
<organism evidence="10 11">
    <name type="scientific">Patulibacter brassicae</name>
    <dbReference type="NCBI Taxonomy" id="1705717"/>
    <lineage>
        <taxon>Bacteria</taxon>
        <taxon>Bacillati</taxon>
        <taxon>Actinomycetota</taxon>
        <taxon>Thermoleophilia</taxon>
        <taxon>Solirubrobacterales</taxon>
        <taxon>Patulibacteraceae</taxon>
        <taxon>Patulibacter</taxon>
    </lineage>
</organism>
<keyword evidence="11" id="KW-1185">Reference proteome</keyword>
<dbReference type="PANTHER" id="PTHR30033">
    <property type="entry name" value="FLAGELLAR HOOK-ASSOCIATED PROTEIN 1"/>
    <property type="match status" value="1"/>
</dbReference>
<dbReference type="Proteomes" id="UP001277761">
    <property type="component" value="Unassembled WGS sequence"/>
</dbReference>
<comment type="subcellular location">
    <subcellularLocation>
        <location evidence="1">Bacterial flagellum</location>
    </subcellularLocation>
    <subcellularLocation>
        <location evidence="2">Secreted</location>
    </subcellularLocation>
</comment>
<dbReference type="InterPro" id="IPR010930">
    <property type="entry name" value="Flg_bb/hook_C_dom"/>
</dbReference>
<dbReference type="Pfam" id="PF22638">
    <property type="entry name" value="FlgK_D1"/>
    <property type="match status" value="1"/>
</dbReference>
<evidence type="ECO:0000259" key="9">
    <source>
        <dbReference type="Pfam" id="PF22638"/>
    </source>
</evidence>
<protein>
    <recommendedName>
        <fullName evidence="4">Flagellar hook-associated protein 1</fullName>
    </recommendedName>
</protein>
<evidence type="ECO:0000259" key="7">
    <source>
        <dbReference type="Pfam" id="PF00460"/>
    </source>
</evidence>
<keyword evidence="6" id="KW-0975">Bacterial flagellum</keyword>